<evidence type="ECO:0000256" key="10">
    <source>
        <dbReference type="PIRSR" id="PIRSR600101-2"/>
    </source>
</evidence>
<keyword evidence="7 11" id="KW-0012">Acyltransferase</keyword>
<dbReference type="PANTHER" id="PTHR43199:SF1">
    <property type="entry name" value="GLUTATHIONE HYDROLASE PROENZYME"/>
    <property type="match status" value="1"/>
</dbReference>
<dbReference type="STRING" id="320787.CA2015_4364"/>
<dbReference type="EMBL" id="CP012040">
    <property type="protein sequence ID" value="AKP53708.1"/>
    <property type="molecule type" value="Genomic_DNA"/>
</dbReference>
<dbReference type="EC" id="3.4.19.13" evidence="11"/>
<proteinExistence type="inferred from homology"/>
<keyword evidence="6 11" id="KW-0865">Zymogen</keyword>
<feature type="binding site" evidence="10">
    <location>
        <begin position="397"/>
        <end position="399"/>
    </location>
    <ligand>
        <name>L-glutamate</name>
        <dbReference type="ChEBI" id="CHEBI:29985"/>
    </ligand>
</feature>
<dbReference type="InterPro" id="IPR000101">
    <property type="entry name" value="GGT_peptidase"/>
</dbReference>
<dbReference type="Proteomes" id="UP000036520">
    <property type="component" value="Chromosome"/>
</dbReference>
<dbReference type="Gene3D" id="1.10.246.130">
    <property type="match status" value="1"/>
</dbReference>
<evidence type="ECO:0000256" key="5">
    <source>
        <dbReference type="ARBA" id="ARBA00022801"/>
    </source>
</evidence>
<dbReference type="KEGG" id="camu:CA2015_4364"/>
<dbReference type="InterPro" id="IPR043138">
    <property type="entry name" value="GGT_lsub"/>
</dbReference>
<keyword evidence="11" id="KW-0317">Glutathione biosynthesis</keyword>
<dbReference type="Gene3D" id="3.60.20.40">
    <property type="match status" value="1"/>
</dbReference>
<comment type="catalytic activity">
    <reaction evidence="1 11">
        <text>an S-substituted glutathione + H2O = an S-substituted L-cysteinylglycine + L-glutamate</text>
        <dbReference type="Rhea" id="RHEA:59468"/>
        <dbReference type="ChEBI" id="CHEBI:15377"/>
        <dbReference type="ChEBI" id="CHEBI:29985"/>
        <dbReference type="ChEBI" id="CHEBI:90779"/>
        <dbReference type="ChEBI" id="CHEBI:143103"/>
        <dbReference type="EC" id="3.4.19.13"/>
    </reaction>
</comment>
<evidence type="ECO:0000256" key="9">
    <source>
        <dbReference type="PIRSR" id="PIRSR600101-1"/>
    </source>
</evidence>
<comment type="catalytic activity">
    <reaction evidence="2 11">
        <text>glutathione + H2O = L-cysteinylglycine + L-glutamate</text>
        <dbReference type="Rhea" id="RHEA:28807"/>
        <dbReference type="ChEBI" id="CHEBI:15377"/>
        <dbReference type="ChEBI" id="CHEBI:29985"/>
        <dbReference type="ChEBI" id="CHEBI:57925"/>
        <dbReference type="ChEBI" id="CHEBI:61694"/>
        <dbReference type="EC" id="3.4.19.13"/>
    </reaction>
</comment>
<dbReference type="InterPro" id="IPR051792">
    <property type="entry name" value="GGT_bact"/>
</dbReference>
<evidence type="ECO:0000313" key="12">
    <source>
        <dbReference type="EMBL" id="AKP53708.1"/>
    </source>
</evidence>
<evidence type="ECO:0000256" key="1">
    <source>
        <dbReference type="ARBA" id="ARBA00001049"/>
    </source>
</evidence>
<feature type="active site" description="Nucleophile" evidence="9">
    <location>
        <position position="379"/>
    </location>
</feature>
<evidence type="ECO:0000256" key="11">
    <source>
        <dbReference type="RuleBase" id="RU368036"/>
    </source>
</evidence>
<feature type="binding site" evidence="10">
    <location>
        <position position="472"/>
    </location>
    <ligand>
        <name>L-glutamate</name>
        <dbReference type="ChEBI" id="CHEBI:29985"/>
    </ligand>
</feature>
<evidence type="ECO:0000256" key="2">
    <source>
        <dbReference type="ARBA" id="ARBA00001089"/>
    </source>
</evidence>
<name>A0A0H4PL09_9BACT</name>
<dbReference type="PROSITE" id="PS51257">
    <property type="entry name" value="PROKAR_LIPOPROTEIN"/>
    <property type="match status" value="1"/>
</dbReference>
<keyword evidence="5 11" id="KW-0378">Hydrolase</keyword>
<comment type="similarity">
    <text evidence="3 11">Belongs to the gamma-glutamyltransferase family.</text>
</comment>
<protein>
    <recommendedName>
        <fullName evidence="11">Glutathione hydrolase proenzyme</fullName>
        <ecNumber evidence="11">2.3.2.2</ecNumber>
        <ecNumber evidence="11">3.4.19.13</ecNumber>
    </recommendedName>
    <component>
        <recommendedName>
            <fullName evidence="11">Glutathione hydrolase large chain</fullName>
        </recommendedName>
    </component>
    <component>
        <recommendedName>
            <fullName evidence="11">Glutathione hydrolase small chain</fullName>
        </recommendedName>
    </component>
</protein>
<dbReference type="EC" id="2.3.2.2" evidence="11"/>
<keyword evidence="4 11" id="KW-0808">Transferase</keyword>
<feature type="binding site" evidence="10">
    <location>
        <position position="107"/>
    </location>
    <ligand>
        <name>L-glutamate</name>
        <dbReference type="ChEBI" id="CHEBI:29985"/>
    </ligand>
</feature>
<dbReference type="PATRIC" id="fig|320787.5.peg.4785"/>
<accession>A0A0H4PL09</accession>
<evidence type="ECO:0000256" key="4">
    <source>
        <dbReference type="ARBA" id="ARBA00022679"/>
    </source>
</evidence>
<comment type="catalytic activity">
    <reaction evidence="8 11">
        <text>an N-terminal (5-L-glutamyl)-[peptide] + an alpha-amino acid = 5-L-glutamyl amino acid + an N-terminal L-alpha-aminoacyl-[peptide]</text>
        <dbReference type="Rhea" id="RHEA:23904"/>
        <dbReference type="Rhea" id="RHEA-COMP:9780"/>
        <dbReference type="Rhea" id="RHEA-COMP:9795"/>
        <dbReference type="ChEBI" id="CHEBI:77644"/>
        <dbReference type="ChEBI" id="CHEBI:78597"/>
        <dbReference type="ChEBI" id="CHEBI:78599"/>
        <dbReference type="ChEBI" id="CHEBI:78608"/>
        <dbReference type="EC" id="2.3.2.2"/>
    </reaction>
</comment>
<dbReference type="GO" id="GO:0006751">
    <property type="term" value="P:glutathione catabolic process"/>
    <property type="evidence" value="ECO:0007669"/>
    <property type="project" value="UniProtKB-UniRule"/>
</dbReference>
<dbReference type="InterPro" id="IPR043137">
    <property type="entry name" value="GGT_ssub_C"/>
</dbReference>
<reference evidence="12 13" key="1">
    <citation type="submission" date="2015-07" db="EMBL/GenBank/DDBJ databases">
        <authorList>
            <person name="Kim K.M."/>
        </authorList>
    </citation>
    <scope>NUCLEOTIDE SEQUENCE [LARGE SCALE GENOMIC DNA]</scope>
    <source>
        <strain evidence="12 13">KCTC 12363</strain>
    </source>
</reference>
<comment type="subunit">
    <text evidence="11">This enzyme consists of two polypeptide chains, which are synthesized in precursor form from a single polypeptide.</text>
</comment>
<evidence type="ECO:0000256" key="7">
    <source>
        <dbReference type="ARBA" id="ARBA00023315"/>
    </source>
</evidence>
<dbReference type="UniPathway" id="UPA00204"/>
<keyword evidence="13" id="KW-1185">Reference proteome</keyword>
<feature type="binding site" evidence="10">
    <location>
        <begin position="450"/>
        <end position="451"/>
    </location>
    <ligand>
        <name>L-glutamate</name>
        <dbReference type="ChEBI" id="CHEBI:29985"/>
    </ligand>
</feature>
<gene>
    <name evidence="12" type="ORF">CA2015_4364</name>
</gene>
<evidence type="ECO:0000256" key="6">
    <source>
        <dbReference type="ARBA" id="ARBA00023145"/>
    </source>
</evidence>
<dbReference type="PRINTS" id="PR01210">
    <property type="entry name" value="GGTRANSPTASE"/>
</dbReference>
<sequence length="568" mass="62394">MLKMIKSSFSSRSQFFIFSISILLTISCLPQKHKLGLLGEKAMVVSAHPLASEVGKDILLLGGNAVDAAIAVHMALAVVYPQAGNLGGGGFMVIREKYGEVHSLDYREKAPLAASRDMYLDAQGNPQPEISQNGHLASGVPGSVDGMVKAHEKFGSLPWSALINPAIVLAEDGFNLTEVEANFLSSYSGNLKKYSTIDPVHYTGKVFKTGDKLVQKELANTLKLIRDHGREGFYAGEVADHLVAEMRRGGGLISHEDLEKYQSIWRKPLTGNYKDYRIITMGPPSGGGIILLQMLGILENHKISKNKFSDYLHLKTEMERRIYADRAEYMADADFYPVPVEQLVTDKYLKERFQNFNPDKATPSTEIKAGDLLQESEETTHFSIVDQEGNAVSSTTTLNGNMGSKVLVAGAGFILNNEMDDFSIKPGFPNMFGVLGGEANKVEPEKRMLSSMSPTILEKNGKLFMVVGTPGGSTIPTSVFQAIVNVIEFDMGMQESVNENRFHSQWKPDWISYEKGYSNEAIMKELRAKGHELKERNSIGKVDAILVREDGTLEAGADYRGMDSAAGF</sequence>
<dbReference type="AlphaFoldDB" id="A0A0H4PL09"/>
<dbReference type="NCBIfam" id="TIGR00066">
    <property type="entry name" value="g_glut_trans"/>
    <property type="match status" value="1"/>
</dbReference>
<feature type="binding site" evidence="10">
    <location>
        <position position="421"/>
    </location>
    <ligand>
        <name>L-glutamate</name>
        <dbReference type="ChEBI" id="CHEBI:29985"/>
    </ligand>
</feature>
<comment type="pathway">
    <text evidence="11">Sulfur metabolism; glutathione metabolism.</text>
</comment>
<evidence type="ECO:0000313" key="13">
    <source>
        <dbReference type="Proteomes" id="UP000036520"/>
    </source>
</evidence>
<evidence type="ECO:0000256" key="8">
    <source>
        <dbReference type="ARBA" id="ARBA00047417"/>
    </source>
</evidence>
<dbReference type="Pfam" id="PF01019">
    <property type="entry name" value="G_glu_transpept"/>
    <property type="match status" value="1"/>
</dbReference>
<dbReference type="SUPFAM" id="SSF56235">
    <property type="entry name" value="N-terminal nucleophile aminohydrolases (Ntn hydrolases)"/>
    <property type="match status" value="1"/>
</dbReference>
<dbReference type="GO" id="GO:0006750">
    <property type="term" value="P:glutathione biosynthetic process"/>
    <property type="evidence" value="ECO:0007669"/>
    <property type="project" value="UniProtKB-KW"/>
</dbReference>
<evidence type="ECO:0000256" key="3">
    <source>
        <dbReference type="ARBA" id="ARBA00009381"/>
    </source>
</evidence>
<dbReference type="GO" id="GO:0103068">
    <property type="term" value="F:leukotriene C4 gamma-glutamyl transferase activity"/>
    <property type="evidence" value="ECO:0007669"/>
    <property type="project" value="UniProtKB-EC"/>
</dbReference>
<dbReference type="GO" id="GO:0036374">
    <property type="term" value="F:glutathione hydrolase activity"/>
    <property type="evidence" value="ECO:0007669"/>
    <property type="project" value="UniProtKB-UniRule"/>
</dbReference>
<organism evidence="12 13">
    <name type="scientific">Cyclobacterium amurskyense</name>
    <dbReference type="NCBI Taxonomy" id="320787"/>
    <lineage>
        <taxon>Bacteria</taxon>
        <taxon>Pseudomonadati</taxon>
        <taxon>Bacteroidota</taxon>
        <taxon>Cytophagia</taxon>
        <taxon>Cytophagales</taxon>
        <taxon>Cyclobacteriaceae</taxon>
        <taxon>Cyclobacterium</taxon>
    </lineage>
</organism>
<dbReference type="InterPro" id="IPR029055">
    <property type="entry name" value="Ntn_hydrolases_N"/>
</dbReference>
<comment type="PTM">
    <text evidence="11">Cleaved by autocatalysis into a large and a small subunit.</text>
</comment>
<dbReference type="PANTHER" id="PTHR43199">
    <property type="entry name" value="GLUTATHIONE HYDROLASE"/>
    <property type="match status" value="1"/>
</dbReference>